<protein>
    <submittedName>
        <fullName evidence="2">Uncharacterized protein</fullName>
    </submittedName>
</protein>
<accession>A0A8J5LTR8</accession>
<dbReference type="Proteomes" id="UP000734854">
    <property type="component" value="Unassembled WGS sequence"/>
</dbReference>
<dbReference type="GO" id="GO:0005634">
    <property type="term" value="C:nucleus"/>
    <property type="evidence" value="ECO:0007669"/>
    <property type="project" value="TreeGrafter"/>
</dbReference>
<proteinExistence type="predicted"/>
<feature type="compositionally biased region" description="Basic and acidic residues" evidence="1">
    <location>
        <begin position="291"/>
        <end position="304"/>
    </location>
</feature>
<dbReference type="GO" id="GO:0006511">
    <property type="term" value="P:ubiquitin-dependent protein catabolic process"/>
    <property type="evidence" value="ECO:0007669"/>
    <property type="project" value="TreeGrafter"/>
</dbReference>
<dbReference type="PANTHER" id="PTHR15439">
    <property type="entry name" value="RETINOBLASTOMA-BINDING PROTEIN 6"/>
    <property type="match status" value="1"/>
</dbReference>
<comment type="caution">
    <text evidence="2">The sequence shown here is derived from an EMBL/GenBank/DDBJ whole genome shotgun (WGS) entry which is preliminary data.</text>
</comment>
<dbReference type="GO" id="GO:0016567">
    <property type="term" value="P:protein ubiquitination"/>
    <property type="evidence" value="ECO:0007669"/>
    <property type="project" value="InterPro"/>
</dbReference>
<dbReference type="AlphaFoldDB" id="A0A8J5LTR8"/>
<dbReference type="GO" id="GO:0061630">
    <property type="term" value="F:ubiquitin protein ligase activity"/>
    <property type="evidence" value="ECO:0007669"/>
    <property type="project" value="InterPro"/>
</dbReference>
<dbReference type="Gene3D" id="4.10.60.10">
    <property type="entry name" value="Zinc finger, CCHC-type"/>
    <property type="match status" value="1"/>
</dbReference>
<name>A0A8J5LTR8_ZINOF</name>
<evidence type="ECO:0000256" key="1">
    <source>
        <dbReference type="SAM" id="MobiDB-lite"/>
    </source>
</evidence>
<dbReference type="GO" id="GO:0006397">
    <property type="term" value="P:mRNA processing"/>
    <property type="evidence" value="ECO:0007669"/>
    <property type="project" value="InterPro"/>
</dbReference>
<reference evidence="2 3" key="1">
    <citation type="submission" date="2020-08" db="EMBL/GenBank/DDBJ databases">
        <title>Plant Genome Project.</title>
        <authorList>
            <person name="Zhang R.-G."/>
        </authorList>
    </citation>
    <scope>NUCLEOTIDE SEQUENCE [LARGE SCALE GENOMIC DNA]</scope>
    <source>
        <tissue evidence="2">Rhizome</tissue>
    </source>
</reference>
<organism evidence="2 3">
    <name type="scientific">Zingiber officinale</name>
    <name type="common">Ginger</name>
    <name type="synonym">Amomum zingiber</name>
    <dbReference type="NCBI Taxonomy" id="94328"/>
    <lineage>
        <taxon>Eukaryota</taxon>
        <taxon>Viridiplantae</taxon>
        <taxon>Streptophyta</taxon>
        <taxon>Embryophyta</taxon>
        <taxon>Tracheophyta</taxon>
        <taxon>Spermatophyta</taxon>
        <taxon>Magnoliopsida</taxon>
        <taxon>Liliopsida</taxon>
        <taxon>Zingiberales</taxon>
        <taxon>Zingiberaceae</taxon>
        <taxon>Zingiber</taxon>
    </lineage>
</organism>
<gene>
    <name evidence="2" type="ORF">ZIOFF_008487</name>
</gene>
<dbReference type="InterPro" id="IPR033489">
    <property type="entry name" value="RBBP6"/>
</dbReference>
<dbReference type="PANTHER" id="PTHR15439:SF0">
    <property type="entry name" value="CELL DIVISION CYCLE AND APOPTOSIS REGULATOR PROTEIN 1-RELATED"/>
    <property type="match status" value="1"/>
</dbReference>
<keyword evidence="3" id="KW-1185">Reference proteome</keyword>
<feature type="region of interest" description="Disordered" evidence="1">
    <location>
        <begin position="285"/>
        <end position="304"/>
    </location>
</feature>
<evidence type="ECO:0000313" key="3">
    <source>
        <dbReference type="Proteomes" id="UP000734854"/>
    </source>
</evidence>
<dbReference type="EMBL" id="JACMSC010000002">
    <property type="protein sequence ID" value="KAG6534584.1"/>
    <property type="molecule type" value="Genomic_DNA"/>
</dbReference>
<sequence>MFERRTPPVGYVCHRCKVPGHVIQHFPTNGDPNYDIKRVKPPTGIPKSMLMATPDGSYSLPSGAVVVLNPNEAAFEKGIEGLPTTHPVGGLPPELWCQLCRGIRDYIMTKLMCICGATNILMDALLPNKTLKETINRILVSATSSTKNAGSLVQVQGSTKGETEHYRLARSTEGETEHYRLMEHTCSSAGIQFDELVDGLRRGVAVLEHPKEVLEQHHLAAYDDGGARVGGGATGEDLEEAVLDKGAADEVPSAGLADVDGVENGGGAAVTLGTAVVGRDEAAAGVPPLEHGLDPVELSGHEFA</sequence>
<evidence type="ECO:0000313" key="2">
    <source>
        <dbReference type="EMBL" id="KAG6534584.1"/>
    </source>
</evidence>